<protein>
    <recommendedName>
        <fullName evidence="2">Phosphoesterase</fullName>
        <ecNumber evidence="2">3.1.4.-</ecNumber>
    </recommendedName>
</protein>
<accession>A0A0R1W4I7</accession>
<dbReference type="InterPro" id="IPR024654">
    <property type="entry name" value="Calcineurin-like_PHP_lpxH"/>
</dbReference>
<dbReference type="GO" id="GO:0046872">
    <property type="term" value="F:metal ion binding"/>
    <property type="evidence" value="ECO:0007669"/>
    <property type="project" value="UniProtKB-KW"/>
</dbReference>
<evidence type="ECO:0000313" key="4">
    <source>
        <dbReference type="EMBL" id="KRM10262.1"/>
    </source>
</evidence>
<dbReference type="SUPFAM" id="SSF56300">
    <property type="entry name" value="Metallo-dependent phosphatases"/>
    <property type="match status" value="1"/>
</dbReference>
<keyword evidence="2" id="KW-0479">Metal-binding</keyword>
<sequence>MRALVVSDSHGDDAILQQLVARYQHQVDVMIHCGDSELSDQDPLRQQFLIVQGNMDFDQQFPLQIVTQVAGESVLIVHGHRVGVNMGLDRLSLLAQEQQAQFVCYGHTHQLACEFVDGRLFLNPGSISQPRGEYIGLHGTYAIVESTPETINVQYYQRHFEPVDTLALSFKR</sequence>
<dbReference type="Proteomes" id="UP000051315">
    <property type="component" value="Unassembled WGS sequence"/>
</dbReference>
<proteinExistence type="inferred from homology"/>
<dbReference type="EC" id="3.1.4.-" evidence="2"/>
<dbReference type="Gene3D" id="3.60.21.10">
    <property type="match status" value="1"/>
</dbReference>
<comment type="similarity">
    <text evidence="1 2">Belongs to the metallophosphoesterase superfamily. YfcE family.</text>
</comment>
<dbReference type="AlphaFoldDB" id="A0A0R1W4I7"/>
<dbReference type="NCBIfam" id="TIGR00040">
    <property type="entry name" value="yfcE"/>
    <property type="match status" value="1"/>
</dbReference>
<dbReference type="CDD" id="cd00841">
    <property type="entry name" value="MPP_YfcE"/>
    <property type="match status" value="1"/>
</dbReference>
<dbReference type="InterPro" id="IPR029052">
    <property type="entry name" value="Metallo-depent_PP-like"/>
</dbReference>
<keyword evidence="5" id="KW-1185">Reference proteome</keyword>
<comment type="cofactor">
    <cofactor evidence="2">
        <name>a divalent metal cation</name>
        <dbReference type="ChEBI" id="CHEBI:60240"/>
    </cofactor>
</comment>
<dbReference type="STRING" id="1423735.FC15_GL001494"/>
<feature type="domain" description="Calcineurin-like phosphoesterase" evidence="3">
    <location>
        <begin position="1"/>
        <end position="145"/>
    </location>
</feature>
<dbReference type="PATRIC" id="fig|1423735.3.peg.1543"/>
<dbReference type="OrthoDB" id="9800565at2"/>
<dbReference type="GO" id="GO:0016787">
    <property type="term" value="F:hydrolase activity"/>
    <property type="evidence" value="ECO:0007669"/>
    <property type="project" value="UniProtKB-UniRule"/>
</dbReference>
<gene>
    <name evidence="4" type="ORF">FC15_GL001494</name>
</gene>
<dbReference type="RefSeq" id="WP_057824416.1">
    <property type="nucleotide sequence ID" value="NZ_AZFX01000040.1"/>
</dbReference>
<evidence type="ECO:0000256" key="1">
    <source>
        <dbReference type="ARBA" id="ARBA00008950"/>
    </source>
</evidence>
<evidence type="ECO:0000256" key="2">
    <source>
        <dbReference type="RuleBase" id="RU362039"/>
    </source>
</evidence>
<reference evidence="4 5" key="1">
    <citation type="journal article" date="2015" name="Genome Announc.">
        <title>Expanding the biotechnology potential of lactobacilli through comparative genomics of 213 strains and associated genera.</title>
        <authorList>
            <person name="Sun Z."/>
            <person name="Harris H.M."/>
            <person name="McCann A."/>
            <person name="Guo C."/>
            <person name="Argimon S."/>
            <person name="Zhang W."/>
            <person name="Yang X."/>
            <person name="Jeffery I.B."/>
            <person name="Cooney J.C."/>
            <person name="Kagawa T.F."/>
            <person name="Liu W."/>
            <person name="Song Y."/>
            <person name="Salvetti E."/>
            <person name="Wrobel A."/>
            <person name="Rasinkangas P."/>
            <person name="Parkhill J."/>
            <person name="Rea M.C."/>
            <person name="O'Sullivan O."/>
            <person name="Ritari J."/>
            <person name="Douillard F.P."/>
            <person name="Paul Ross R."/>
            <person name="Yang R."/>
            <person name="Briner A.E."/>
            <person name="Felis G.E."/>
            <person name="de Vos W.M."/>
            <person name="Barrangou R."/>
            <person name="Klaenhammer T.R."/>
            <person name="Caufield P.W."/>
            <person name="Cui Y."/>
            <person name="Zhang H."/>
            <person name="O'Toole P.W."/>
        </authorList>
    </citation>
    <scope>NUCLEOTIDE SEQUENCE [LARGE SCALE GENOMIC DNA]</scope>
    <source>
        <strain evidence="4 5">DSM 17758</strain>
    </source>
</reference>
<evidence type="ECO:0000313" key="5">
    <source>
        <dbReference type="Proteomes" id="UP000051315"/>
    </source>
</evidence>
<name>A0A0R1W4I7_9LACO</name>
<dbReference type="InterPro" id="IPR000979">
    <property type="entry name" value="Phosphodiesterase_MJ0936/Vps29"/>
</dbReference>
<dbReference type="Pfam" id="PF12850">
    <property type="entry name" value="Metallophos_2"/>
    <property type="match status" value="1"/>
</dbReference>
<dbReference type="EMBL" id="AZFX01000040">
    <property type="protein sequence ID" value="KRM10262.1"/>
    <property type="molecule type" value="Genomic_DNA"/>
</dbReference>
<comment type="caution">
    <text evidence="4">The sequence shown here is derived from an EMBL/GenBank/DDBJ whole genome shotgun (WGS) entry which is preliminary data.</text>
</comment>
<dbReference type="InterPro" id="IPR041802">
    <property type="entry name" value="MPP_YfcE"/>
</dbReference>
<dbReference type="PANTHER" id="PTHR11124">
    <property type="entry name" value="VACUOLAR SORTING PROTEIN VPS29"/>
    <property type="match status" value="1"/>
</dbReference>
<evidence type="ECO:0000259" key="3">
    <source>
        <dbReference type="Pfam" id="PF12850"/>
    </source>
</evidence>
<organism evidence="4 5">
    <name type="scientific">Lapidilactobacillus concavus DSM 17758</name>
    <dbReference type="NCBI Taxonomy" id="1423735"/>
    <lineage>
        <taxon>Bacteria</taxon>
        <taxon>Bacillati</taxon>
        <taxon>Bacillota</taxon>
        <taxon>Bacilli</taxon>
        <taxon>Lactobacillales</taxon>
        <taxon>Lactobacillaceae</taxon>
        <taxon>Lapidilactobacillus</taxon>
    </lineage>
</organism>